<dbReference type="RefSeq" id="WP_344312997.1">
    <property type="nucleotide sequence ID" value="NZ_BAAANY010000020.1"/>
</dbReference>
<dbReference type="Proteomes" id="UP001500618">
    <property type="component" value="Unassembled WGS sequence"/>
</dbReference>
<dbReference type="EMBL" id="BAAANY010000020">
    <property type="protein sequence ID" value="GAA1695483.1"/>
    <property type="molecule type" value="Genomic_DNA"/>
</dbReference>
<proteinExistence type="predicted"/>
<dbReference type="InterPro" id="IPR015068">
    <property type="entry name" value="DUF1877"/>
</dbReference>
<evidence type="ECO:0000313" key="1">
    <source>
        <dbReference type="EMBL" id="GAA1695483.1"/>
    </source>
</evidence>
<organism evidence="1 2">
    <name type="scientific">Fodinicola feengrottensis</name>
    <dbReference type="NCBI Taxonomy" id="435914"/>
    <lineage>
        <taxon>Bacteria</taxon>
        <taxon>Bacillati</taxon>
        <taxon>Actinomycetota</taxon>
        <taxon>Actinomycetes</taxon>
        <taxon>Mycobacteriales</taxon>
        <taxon>Fodinicola</taxon>
    </lineage>
</organism>
<keyword evidence="2" id="KW-1185">Reference proteome</keyword>
<name>A0ABN2HYS3_9ACTN</name>
<dbReference type="Pfam" id="PF08974">
    <property type="entry name" value="DUF1877"/>
    <property type="match status" value="1"/>
</dbReference>
<accession>A0ABN2HYS3</accession>
<evidence type="ECO:0008006" key="3">
    <source>
        <dbReference type="Google" id="ProtNLM"/>
    </source>
</evidence>
<sequence length="159" mass="17799">MASLGVHFMLTPEQDRLLTRAADDTARMAVVKTLGGPETLETDKAWDAIHRCLTDGTLTIDGGDDPLAHAVLGGQQLYESDDSFVSHITADQVAATAAALQPLNKDWLLTRYRRLSATDYDGPYDDDDFVYTWDNLVELRDFFDRAARQRRSVIFTVDM</sequence>
<gene>
    <name evidence="1" type="ORF">GCM10009765_50870</name>
</gene>
<protein>
    <recommendedName>
        <fullName evidence="3">DUF1877 family protein</fullName>
    </recommendedName>
</protein>
<reference evidence="1 2" key="1">
    <citation type="journal article" date="2019" name="Int. J. Syst. Evol. Microbiol.">
        <title>The Global Catalogue of Microorganisms (GCM) 10K type strain sequencing project: providing services to taxonomists for standard genome sequencing and annotation.</title>
        <authorList>
            <consortium name="The Broad Institute Genomics Platform"/>
            <consortium name="The Broad Institute Genome Sequencing Center for Infectious Disease"/>
            <person name="Wu L."/>
            <person name="Ma J."/>
        </authorList>
    </citation>
    <scope>NUCLEOTIDE SEQUENCE [LARGE SCALE GENOMIC DNA]</scope>
    <source>
        <strain evidence="1 2">JCM 14718</strain>
    </source>
</reference>
<dbReference type="Gene3D" id="3.40.1760.10">
    <property type="entry name" value="YfbM-like super family"/>
    <property type="match status" value="1"/>
</dbReference>
<comment type="caution">
    <text evidence="1">The sequence shown here is derived from an EMBL/GenBank/DDBJ whole genome shotgun (WGS) entry which is preliminary data.</text>
</comment>
<evidence type="ECO:0000313" key="2">
    <source>
        <dbReference type="Proteomes" id="UP001500618"/>
    </source>
</evidence>
<dbReference type="SUPFAM" id="SSF111069">
    <property type="entry name" value="Hypothetical protein yfbM"/>
    <property type="match status" value="1"/>
</dbReference>
<dbReference type="InterPro" id="IPR035944">
    <property type="entry name" value="YfbM-like_sf"/>
</dbReference>